<name>A0ABN9JEB2_9RALS</name>
<comment type="caution">
    <text evidence="1">The sequence shown here is derived from an EMBL/GenBank/DDBJ whole genome shotgun (WGS) entry which is preliminary data.</text>
</comment>
<protein>
    <recommendedName>
        <fullName evidence="3">DUF2827 domain-containing protein</fullName>
    </recommendedName>
</protein>
<accession>A0ABN9JEB2</accession>
<evidence type="ECO:0000313" key="1">
    <source>
        <dbReference type="EMBL" id="CAJ0809159.1"/>
    </source>
</evidence>
<gene>
    <name evidence="1" type="ORF">LMG19083_04863</name>
</gene>
<evidence type="ECO:0000313" key="2">
    <source>
        <dbReference type="Proteomes" id="UP001189813"/>
    </source>
</evidence>
<proteinExistence type="predicted"/>
<dbReference type="EMBL" id="CATZBU010000024">
    <property type="protein sequence ID" value="CAJ0809159.1"/>
    <property type="molecule type" value="Genomic_DNA"/>
</dbReference>
<evidence type="ECO:0008006" key="3">
    <source>
        <dbReference type="Google" id="ProtNLM"/>
    </source>
</evidence>
<dbReference type="RefSeq" id="WP_316669468.1">
    <property type="nucleotide sequence ID" value="NZ_CATZBU010000024.1"/>
</dbReference>
<dbReference type="InterPro" id="IPR021234">
    <property type="entry name" value="DUF2827"/>
</dbReference>
<keyword evidence="2" id="KW-1185">Reference proteome</keyword>
<organism evidence="1 2">
    <name type="scientific">Ralstonia psammae</name>
    <dbReference type="NCBI Taxonomy" id="3058598"/>
    <lineage>
        <taxon>Bacteria</taxon>
        <taxon>Pseudomonadati</taxon>
        <taxon>Pseudomonadota</taxon>
        <taxon>Betaproteobacteria</taxon>
        <taxon>Burkholderiales</taxon>
        <taxon>Burkholderiaceae</taxon>
        <taxon>Ralstonia</taxon>
    </lineage>
</organism>
<dbReference type="Pfam" id="PF10933">
    <property type="entry name" value="DUF2827"/>
    <property type="match status" value="1"/>
</dbReference>
<dbReference type="Proteomes" id="UP001189813">
    <property type="component" value="Unassembled WGS sequence"/>
</dbReference>
<sequence length="372" mass="42133">MKTPKKLKVGVTLYLRAGQQSLWENGIFQNCFFLVMLLQRSPLVHSVYLVNGGEGKPEEAGDFLAMAPAPVIDLATAQERLDVVIELSAQLNPDWGRAFRARGGRIVGMHVANDYVIDIERMIFNRPQGMLISGTPYHTVWTLPAFERTCKSYYQHAMRAPVQAMPHLWGPQLLQRTADQAQVAFGYTPGRSRWRLAVLEPNICSVKTCHIPLLVADLAHRQDASRIELLRAYNTLHMKDSPDFVNFARSLDLVRQGNATFEGRWPLWEVLTRQADAIVSHHWENGQNYLYYEALYGGYPLIHNSDYLDGCGYRYDDFDCEQGALALREALATHDARLPDVRRDAQALLAKLDPLSEANVRTYTAALEQLYA</sequence>
<reference evidence="1 2" key="1">
    <citation type="submission" date="2023-07" db="EMBL/GenBank/DDBJ databases">
        <authorList>
            <person name="Peeters C."/>
        </authorList>
    </citation>
    <scope>NUCLEOTIDE SEQUENCE [LARGE SCALE GENOMIC DNA]</scope>
    <source>
        <strain evidence="1 2">LMG 19083</strain>
    </source>
</reference>